<dbReference type="Proteomes" id="UP001418222">
    <property type="component" value="Unassembled WGS sequence"/>
</dbReference>
<dbReference type="GO" id="GO:0046854">
    <property type="term" value="P:phosphatidylinositol phosphate biosynthetic process"/>
    <property type="evidence" value="ECO:0007669"/>
    <property type="project" value="InterPro"/>
</dbReference>
<dbReference type="InterPro" id="IPR011009">
    <property type="entry name" value="Kinase-like_dom_sf"/>
</dbReference>
<dbReference type="PROSITE" id="PS50290">
    <property type="entry name" value="PI3_4_KINASE_3"/>
    <property type="match status" value="1"/>
</dbReference>
<comment type="similarity">
    <text evidence="1">Belongs to the PI3/PI4-kinase family. Type III PI4K subfamily.</text>
</comment>
<sequence length="338" mass="37802">MVNSFQAKLPILRPKIIDGFTPEARDLFQREFDFFDKVTSISGVLFPLPKEEHRAGIKRELEKIIVESEDLYLPTAPNKLVRGIQLDSGIPLQSAAKVLIMITFNVVDKYGDPNDVMPQACIFKVGDDCRQDVLAVQVISLLRDTFEAVGINLYLFPYGVLPTGPGRAEKGKALLNPLEFRRPGFPCNEQDFGSTYGHFFRPSVEKPKSRFVEAENGEITLSAKAKVAVNVKYALRKMGEIVGYCIHNVPDLKKSLNKLRRFLPARWTEPRYQALFGPGLGNQSRKIKAAERNLADRETRSDVIAARKIVAAADLRGIFLPSESIETIDPSKIVGRPC</sequence>
<name>A0AAP0G5Z2_9ASPA</name>
<evidence type="ECO:0000313" key="5">
    <source>
        <dbReference type="EMBL" id="KAK8939129.1"/>
    </source>
</evidence>
<feature type="domain" description="PI3K/PI4K catalytic" evidence="4">
    <location>
        <begin position="86"/>
        <end position="338"/>
    </location>
</feature>
<gene>
    <name evidence="5" type="primary">PI4KALPHA1</name>
    <name evidence="5" type="ORF">KSP39_PZI011613</name>
</gene>
<evidence type="ECO:0000256" key="2">
    <source>
        <dbReference type="ARBA" id="ARBA00022679"/>
    </source>
</evidence>
<dbReference type="EMBL" id="JBBWWQ010000009">
    <property type="protein sequence ID" value="KAK8939129.1"/>
    <property type="molecule type" value="Genomic_DNA"/>
</dbReference>
<protein>
    <submittedName>
        <fullName evidence="5">Phosphatidylinositol 4-kinase alpha</fullName>
    </submittedName>
</protein>
<keyword evidence="2" id="KW-0808">Transferase</keyword>
<dbReference type="InterPro" id="IPR018936">
    <property type="entry name" value="PI3/4_kinase_CS"/>
</dbReference>
<dbReference type="Gene3D" id="3.30.1010.10">
    <property type="entry name" value="Phosphatidylinositol 3-kinase Catalytic Subunit, Chain A, domain 4"/>
    <property type="match status" value="1"/>
</dbReference>
<dbReference type="GO" id="GO:0048015">
    <property type="term" value="P:phosphatidylinositol-mediated signaling"/>
    <property type="evidence" value="ECO:0007669"/>
    <property type="project" value="TreeGrafter"/>
</dbReference>
<dbReference type="GO" id="GO:0005737">
    <property type="term" value="C:cytoplasm"/>
    <property type="evidence" value="ECO:0007669"/>
    <property type="project" value="TreeGrafter"/>
</dbReference>
<comment type="caution">
    <text evidence="5">The sequence shown here is derived from an EMBL/GenBank/DDBJ whole genome shotgun (WGS) entry which is preliminary data.</text>
</comment>
<evidence type="ECO:0000259" key="4">
    <source>
        <dbReference type="PROSITE" id="PS50290"/>
    </source>
</evidence>
<dbReference type="InterPro" id="IPR000403">
    <property type="entry name" value="PI3/4_kinase_cat_dom"/>
</dbReference>
<keyword evidence="3" id="KW-0418">Kinase</keyword>
<proteinExistence type="inferred from homology"/>
<evidence type="ECO:0000256" key="1">
    <source>
        <dbReference type="ARBA" id="ARBA00006209"/>
    </source>
</evidence>
<dbReference type="GO" id="GO:0005886">
    <property type="term" value="C:plasma membrane"/>
    <property type="evidence" value="ECO:0007669"/>
    <property type="project" value="TreeGrafter"/>
</dbReference>
<accession>A0AAP0G5Z2</accession>
<dbReference type="AlphaFoldDB" id="A0AAP0G5Z2"/>
<dbReference type="GO" id="GO:0004430">
    <property type="term" value="F:1-phosphatidylinositol 4-kinase activity"/>
    <property type="evidence" value="ECO:0007669"/>
    <property type="project" value="TreeGrafter"/>
</dbReference>
<dbReference type="PANTHER" id="PTHR10048">
    <property type="entry name" value="PHOSPHATIDYLINOSITOL KINASE"/>
    <property type="match status" value="1"/>
</dbReference>
<reference evidence="5 6" key="1">
    <citation type="journal article" date="2022" name="Nat. Plants">
        <title>Genomes of leafy and leafless Platanthera orchids illuminate the evolution of mycoheterotrophy.</title>
        <authorList>
            <person name="Li M.H."/>
            <person name="Liu K.W."/>
            <person name="Li Z."/>
            <person name="Lu H.C."/>
            <person name="Ye Q.L."/>
            <person name="Zhang D."/>
            <person name="Wang J.Y."/>
            <person name="Li Y.F."/>
            <person name="Zhong Z.M."/>
            <person name="Liu X."/>
            <person name="Yu X."/>
            <person name="Liu D.K."/>
            <person name="Tu X.D."/>
            <person name="Liu B."/>
            <person name="Hao Y."/>
            <person name="Liao X.Y."/>
            <person name="Jiang Y.T."/>
            <person name="Sun W.H."/>
            <person name="Chen J."/>
            <person name="Chen Y.Q."/>
            <person name="Ai Y."/>
            <person name="Zhai J.W."/>
            <person name="Wu S.S."/>
            <person name="Zhou Z."/>
            <person name="Hsiao Y.Y."/>
            <person name="Wu W.L."/>
            <person name="Chen Y.Y."/>
            <person name="Lin Y.F."/>
            <person name="Hsu J.L."/>
            <person name="Li C.Y."/>
            <person name="Wang Z.W."/>
            <person name="Zhao X."/>
            <person name="Zhong W.Y."/>
            <person name="Ma X.K."/>
            <person name="Ma L."/>
            <person name="Huang J."/>
            <person name="Chen G.Z."/>
            <person name="Huang M.Z."/>
            <person name="Huang L."/>
            <person name="Peng D.H."/>
            <person name="Luo Y.B."/>
            <person name="Zou S.Q."/>
            <person name="Chen S.P."/>
            <person name="Lan S."/>
            <person name="Tsai W.C."/>
            <person name="Van de Peer Y."/>
            <person name="Liu Z.J."/>
        </authorList>
    </citation>
    <scope>NUCLEOTIDE SEQUENCE [LARGE SCALE GENOMIC DNA]</scope>
    <source>
        <strain evidence="5">Lor287</strain>
    </source>
</reference>
<evidence type="ECO:0000256" key="3">
    <source>
        <dbReference type="ARBA" id="ARBA00022777"/>
    </source>
</evidence>
<dbReference type="InterPro" id="IPR015433">
    <property type="entry name" value="PI3/4_kinase"/>
</dbReference>
<dbReference type="SUPFAM" id="SSF56112">
    <property type="entry name" value="Protein kinase-like (PK-like)"/>
    <property type="match status" value="1"/>
</dbReference>
<keyword evidence="6" id="KW-1185">Reference proteome</keyword>
<organism evidence="5 6">
    <name type="scientific">Platanthera zijinensis</name>
    <dbReference type="NCBI Taxonomy" id="2320716"/>
    <lineage>
        <taxon>Eukaryota</taxon>
        <taxon>Viridiplantae</taxon>
        <taxon>Streptophyta</taxon>
        <taxon>Embryophyta</taxon>
        <taxon>Tracheophyta</taxon>
        <taxon>Spermatophyta</taxon>
        <taxon>Magnoliopsida</taxon>
        <taxon>Liliopsida</taxon>
        <taxon>Asparagales</taxon>
        <taxon>Orchidaceae</taxon>
        <taxon>Orchidoideae</taxon>
        <taxon>Orchideae</taxon>
        <taxon>Orchidinae</taxon>
        <taxon>Platanthera</taxon>
    </lineage>
</organism>
<dbReference type="FunFam" id="3.30.1010.10:FF:000012">
    <property type="entry name" value="Phosphatidylinositol 4-kinase alpha 1"/>
    <property type="match status" value="1"/>
</dbReference>
<dbReference type="PROSITE" id="PS00915">
    <property type="entry name" value="PI3_4_KINASE_1"/>
    <property type="match status" value="1"/>
</dbReference>
<evidence type="ECO:0000313" key="6">
    <source>
        <dbReference type="Proteomes" id="UP001418222"/>
    </source>
</evidence>
<dbReference type="PANTHER" id="PTHR10048:SF15">
    <property type="entry name" value="PHOSPHATIDYLINOSITOL 4-KINASE ALPHA"/>
    <property type="match status" value="1"/>
</dbReference>